<evidence type="ECO:0000256" key="1">
    <source>
        <dbReference type="SAM" id="MobiDB-lite"/>
    </source>
</evidence>
<feature type="region of interest" description="Disordered" evidence="1">
    <location>
        <begin position="675"/>
        <end position="696"/>
    </location>
</feature>
<evidence type="ECO:0000259" key="3">
    <source>
        <dbReference type="Pfam" id="PF25550"/>
    </source>
</evidence>
<feature type="compositionally biased region" description="Basic and acidic residues" evidence="1">
    <location>
        <begin position="617"/>
        <end position="642"/>
    </location>
</feature>
<feature type="region of interest" description="Disordered" evidence="1">
    <location>
        <begin position="890"/>
        <end position="925"/>
    </location>
</feature>
<evidence type="ECO:0000259" key="2">
    <source>
        <dbReference type="Pfam" id="PF13632"/>
    </source>
</evidence>
<dbReference type="InterPro" id="IPR057688">
    <property type="entry name" value="DUF7928"/>
</dbReference>
<dbReference type="EMBL" id="KB445808">
    <property type="protein sequence ID" value="EMD33023.1"/>
    <property type="molecule type" value="Genomic_DNA"/>
</dbReference>
<organism evidence="4 5">
    <name type="scientific">Ceriporiopsis subvermispora (strain B)</name>
    <name type="common">White-rot fungus</name>
    <name type="synonym">Gelatoporia subvermispora</name>
    <dbReference type="NCBI Taxonomy" id="914234"/>
    <lineage>
        <taxon>Eukaryota</taxon>
        <taxon>Fungi</taxon>
        <taxon>Dikarya</taxon>
        <taxon>Basidiomycota</taxon>
        <taxon>Agaricomycotina</taxon>
        <taxon>Agaricomycetes</taxon>
        <taxon>Polyporales</taxon>
        <taxon>Gelatoporiaceae</taxon>
        <taxon>Gelatoporia</taxon>
    </lineage>
</organism>
<feature type="domain" description="DUF7928" evidence="3">
    <location>
        <begin position="4"/>
        <end position="150"/>
    </location>
</feature>
<dbReference type="PANTHER" id="PTHR35408">
    <property type="entry name" value="CHROMOSOME 15, WHOLE GENOME SHOTGUN SEQUENCE"/>
    <property type="match status" value="1"/>
</dbReference>
<keyword evidence="5" id="KW-1185">Reference proteome</keyword>
<reference evidence="4 5" key="1">
    <citation type="journal article" date="2012" name="Proc. Natl. Acad. Sci. U.S.A.">
        <title>Comparative genomics of Ceriporiopsis subvermispora and Phanerochaete chrysosporium provide insight into selective ligninolysis.</title>
        <authorList>
            <person name="Fernandez-Fueyo E."/>
            <person name="Ruiz-Duenas F.J."/>
            <person name="Ferreira P."/>
            <person name="Floudas D."/>
            <person name="Hibbett D.S."/>
            <person name="Canessa P."/>
            <person name="Larrondo L.F."/>
            <person name="James T.Y."/>
            <person name="Seelenfreund D."/>
            <person name="Lobos S."/>
            <person name="Polanco R."/>
            <person name="Tello M."/>
            <person name="Honda Y."/>
            <person name="Watanabe T."/>
            <person name="Watanabe T."/>
            <person name="Ryu J.S."/>
            <person name="Kubicek C.P."/>
            <person name="Schmoll M."/>
            <person name="Gaskell J."/>
            <person name="Hammel K.E."/>
            <person name="St John F.J."/>
            <person name="Vanden Wymelenberg A."/>
            <person name="Sabat G."/>
            <person name="Splinter BonDurant S."/>
            <person name="Syed K."/>
            <person name="Yadav J.S."/>
            <person name="Doddapaneni H."/>
            <person name="Subramanian V."/>
            <person name="Lavin J.L."/>
            <person name="Oguiza J.A."/>
            <person name="Perez G."/>
            <person name="Pisabarro A.G."/>
            <person name="Ramirez L."/>
            <person name="Santoyo F."/>
            <person name="Master E."/>
            <person name="Coutinho P.M."/>
            <person name="Henrissat B."/>
            <person name="Lombard V."/>
            <person name="Magnuson J.K."/>
            <person name="Kuees U."/>
            <person name="Hori C."/>
            <person name="Igarashi K."/>
            <person name="Samejima M."/>
            <person name="Held B.W."/>
            <person name="Barry K.W."/>
            <person name="LaButti K.M."/>
            <person name="Lapidus A."/>
            <person name="Lindquist E.A."/>
            <person name="Lucas S.M."/>
            <person name="Riley R."/>
            <person name="Salamov A.A."/>
            <person name="Hoffmeister D."/>
            <person name="Schwenk D."/>
            <person name="Hadar Y."/>
            <person name="Yarden O."/>
            <person name="de Vries R.P."/>
            <person name="Wiebenga A."/>
            <person name="Stenlid J."/>
            <person name="Eastwood D."/>
            <person name="Grigoriev I.V."/>
            <person name="Berka R.M."/>
            <person name="Blanchette R.A."/>
            <person name="Kersten P."/>
            <person name="Martinez A.T."/>
            <person name="Vicuna R."/>
            <person name="Cullen D."/>
        </authorList>
    </citation>
    <scope>NUCLEOTIDE SEQUENCE [LARGE SCALE GENOMIC DNA]</scope>
    <source>
        <strain evidence="4 5">B</strain>
    </source>
</reference>
<accession>M2Q872</accession>
<dbReference type="OrthoDB" id="38531at2759"/>
<dbReference type="PANTHER" id="PTHR35408:SF2">
    <property type="entry name" value="GLYCOSYLTRANSFERASE 2-LIKE DOMAIN-CONTAINING PROTEIN"/>
    <property type="match status" value="1"/>
</dbReference>
<sequence>MDYDRYDAFLHHIFKQTQGDAWFRPHEDTPAAGAAPEFRVFPYENLALERFEAAVRALNPVVAVKVRSAAVHAALAKVGPDDRSIYVDANTRIQIVETMMDLPTADKEQSAAFIRDERVLVVWSDSLDNIIPTTHDSEERLIKLLWRSRPGAFGPGSISGHSLQHIISRLSQGVRRGSMLPATPGTPGTPRGMGRLSMELSAEDLEKAPGMVDEKDAVKTKTKRTWWGGKKTTVVENHYGDEEDNGPEPRPALLLVPIYNGLAAGLSIFFIANGVDILLKEMPAHNPRQFFSLQIVQNVSMVLGPIAQIHENSKYYSAVPPRPNKIVDNNLPHITIQMLVYKEGLDTVLVPSITSLKKAMQTYARQGGTSSIFINDDGLRLLPVEERNVRIAYYEDHGIGSVARPKHDPAADGFKCAGCFKKVLNMNYGLALSLGAEKHLLELQAQRKARSDAGVRVSSSGDHGVNEEMRYGMQYQQHDGEDQGSLNDGRGEHRDGGPYEEWEDLEERALQMAIDEVYEASGRRFRPWAANGCACRLGEIVLIVDSDAVVPEDCLRDATREMTECPTVAIIQQESDVMQVAHPLLRERYRLLRASYQQVYLLHTFSADVSAQETERSLAVDAARRDRRDQEPVRPDTGRADPHPQTLPATRVQCDIALALTSMLQVQPVQAQVKAPAPAAREGQGLQRRQEQQVQEQLRVMDGARERGRQEHDRTVQMRQNMECKHSQEQDEQLTRPPPLIATTGSPNPRGFVASGLLSGGSPKSTGNANSITRLHMKSVNLVGAAVHGAGGLVLCTSRSRSSITIHDHPSSGCSLASHNPLASTTTTAAVENGAAGPEPDALWTIFPIPASPPILASSIKGAKSHSRSLSTDDATAPITSAALKVENSAMKGTAPESPGLSSPIGAPVGSANRLSRSGWKRHKAKLRKRSQISQSTIGVKVRIKTSMKYRSIQCLRACMSLPDICGMSGGEASCIFPTKPGWIGLNKVHGVTSNEVITLDEARANGWKVIAWDGRMPLALADTSQHVFAVFVGKPFGDESWDGNTAAAGLALDAVRNALHLTSKQHRRGHFPTSEMGFSFGGGQQRPMNFQHSEKQAAQLQWLCRQWSLWRIARFVNRSLSANWKEDLVSNDHFQTASLQVQLQITGQEW</sequence>
<feature type="region of interest" description="Disordered" evidence="1">
    <location>
        <begin position="722"/>
        <end position="765"/>
    </location>
</feature>
<protein>
    <submittedName>
        <fullName evidence="4">Uncharacterized protein</fullName>
    </submittedName>
</protein>
<dbReference type="STRING" id="914234.M2Q872"/>
<feature type="domain" description="Glycosyltransferase 2-like" evidence="2">
    <location>
        <begin position="540"/>
        <end position="582"/>
    </location>
</feature>
<feature type="region of interest" description="Disordered" evidence="1">
    <location>
        <begin position="478"/>
        <end position="498"/>
    </location>
</feature>
<dbReference type="HOGENOM" id="CLU_276466_0_0_1"/>
<evidence type="ECO:0000313" key="5">
    <source>
        <dbReference type="Proteomes" id="UP000016930"/>
    </source>
</evidence>
<name>M2Q872_CERS8</name>
<evidence type="ECO:0000313" key="4">
    <source>
        <dbReference type="EMBL" id="EMD33023.1"/>
    </source>
</evidence>
<dbReference type="Pfam" id="PF13632">
    <property type="entry name" value="Glyco_trans_2_3"/>
    <property type="match status" value="1"/>
</dbReference>
<feature type="region of interest" description="Disordered" evidence="1">
    <location>
        <begin position="617"/>
        <end position="648"/>
    </location>
</feature>
<gene>
    <name evidence="4" type="ORF">CERSUDRAFT_77061</name>
</gene>
<dbReference type="Pfam" id="PF25550">
    <property type="entry name" value="DUF7928"/>
    <property type="match status" value="1"/>
</dbReference>
<dbReference type="Proteomes" id="UP000016930">
    <property type="component" value="Unassembled WGS sequence"/>
</dbReference>
<dbReference type="AlphaFoldDB" id="M2Q872"/>
<dbReference type="InterPro" id="IPR001173">
    <property type="entry name" value="Glyco_trans_2-like"/>
</dbReference>
<proteinExistence type="predicted"/>